<evidence type="ECO:0000256" key="1">
    <source>
        <dbReference type="SAM" id="Phobius"/>
    </source>
</evidence>
<evidence type="ECO:0000313" key="2">
    <source>
        <dbReference type="EMBL" id="EKX38150.1"/>
    </source>
</evidence>
<dbReference type="Proteomes" id="UP000011087">
    <property type="component" value="Unassembled WGS sequence"/>
</dbReference>
<sequence>MVAVYGTTGNGVHERMYQRSTSNSKRTVLAVASVAVACLCAYLVVSSEVRSGPAMLLFPTPTLKNLLGTFMRQQGASKSDISKMNKYYSKKGRVQMLDDLSGEFDPISDADSNYARAIGIKSVSRTNPVITEDMDFSPEKKGRVQMLDDLSGEFDPISDADSNYARAIGIKSVSRTNPVITEDMDFSPEKKGRVQMLYDVDGPQASDPKKTVLARHAIHQKNRAQKQQKSLAFM</sequence>
<feature type="transmembrane region" description="Helical" evidence="1">
    <location>
        <begin position="27"/>
        <end position="45"/>
    </location>
</feature>
<name>L1IQQ3_GUITC</name>
<proteinExistence type="predicted"/>
<dbReference type="EnsemblProtists" id="EKX38150">
    <property type="protein sequence ID" value="EKX38150"/>
    <property type="gene ID" value="GUITHDRAFT_154776"/>
</dbReference>
<dbReference type="RefSeq" id="XP_005825130.1">
    <property type="nucleotide sequence ID" value="XM_005825073.1"/>
</dbReference>
<dbReference type="PaxDb" id="55529-EKX38150"/>
<organism evidence="2">
    <name type="scientific">Guillardia theta (strain CCMP2712)</name>
    <name type="common">Cryptophyte</name>
    <dbReference type="NCBI Taxonomy" id="905079"/>
    <lineage>
        <taxon>Eukaryota</taxon>
        <taxon>Cryptophyceae</taxon>
        <taxon>Pyrenomonadales</taxon>
        <taxon>Geminigeraceae</taxon>
        <taxon>Guillardia</taxon>
    </lineage>
</organism>
<reference evidence="2 4" key="1">
    <citation type="journal article" date="2012" name="Nature">
        <title>Algal genomes reveal evolutionary mosaicism and the fate of nucleomorphs.</title>
        <authorList>
            <consortium name="DOE Joint Genome Institute"/>
            <person name="Curtis B.A."/>
            <person name="Tanifuji G."/>
            <person name="Burki F."/>
            <person name="Gruber A."/>
            <person name="Irimia M."/>
            <person name="Maruyama S."/>
            <person name="Arias M.C."/>
            <person name="Ball S.G."/>
            <person name="Gile G.H."/>
            <person name="Hirakawa Y."/>
            <person name="Hopkins J.F."/>
            <person name="Kuo A."/>
            <person name="Rensing S.A."/>
            <person name="Schmutz J."/>
            <person name="Symeonidi A."/>
            <person name="Elias M."/>
            <person name="Eveleigh R.J."/>
            <person name="Herman E.K."/>
            <person name="Klute M.J."/>
            <person name="Nakayama T."/>
            <person name="Obornik M."/>
            <person name="Reyes-Prieto A."/>
            <person name="Armbrust E.V."/>
            <person name="Aves S.J."/>
            <person name="Beiko R.G."/>
            <person name="Coutinho P."/>
            <person name="Dacks J.B."/>
            <person name="Durnford D.G."/>
            <person name="Fast N.M."/>
            <person name="Green B.R."/>
            <person name="Grisdale C.J."/>
            <person name="Hempel F."/>
            <person name="Henrissat B."/>
            <person name="Hoppner M.P."/>
            <person name="Ishida K."/>
            <person name="Kim E."/>
            <person name="Koreny L."/>
            <person name="Kroth P.G."/>
            <person name="Liu Y."/>
            <person name="Malik S.B."/>
            <person name="Maier U.G."/>
            <person name="McRose D."/>
            <person name="Mock T."/>
            <person name="Neilson J.A."/>
            <person name="Onodera N.T."/>
            <person name="Poole A.M."/>
            <person name="Pritham E.J."/>
            <person name="Richards T.A."/>
            <person name="Rocap G."/>
            <person name="Roy S.W."/>
            <person name="Sarai C."/>
            <person name="Schaack S."/>
            <person name="Shirato S."/>
            <person name="Slamovits C.H."/>
            <person name="Spencer D.F."/>
            <person name="Suzuki S."/>
            <person name="Worden A.Z."/>
            <person name="Zauner S."/>
            <person name="Barry K."/>
            <person name="Bell C."/>
            <person name="Bharti A.K."/>
            <person name="Crow J.A."/>
            <person name="Grimwood J."/>
            <person name="Kramer R."/>
            <person name="Lindquist E."/>
            <person name="Lucas S."/>
            <person name="Salamov A."/>
            <person name="McFadden G.I."/>
            <person name="Lane C.E."/>
            <person name="Keeling P.J."/>
            <person name="Gray M.W."/>
            <person name="Grigoriev I.V."/>
            <person name="Archibald J.M."/>
        </authorList>
    </citation>
    <scope>NUCLEOTIDE SEQUENCE</scope>
    <source>
        <strain evidence="2 4">CCMP2712</strain>
    </source>
</reference>
<feature type="non-terminal residue" evidence="2">
    <location>
        <position position="1"/>
    </location>
</feature>
<feature type="non-terminal residue" evidence="2">
    <location>
        <position position="234"/>
    </location>
</feature>
<reference evidence="3" key="3">
    <citation type="submission" date="2015-06" db="UniProtKB">
        <authorList>
            <consortium name="EnsemblProtists"/>
        </authorList>
    </citation>
    <scope>IDENTIFICATION</scope>
</reference>
<keyword evidence="4" id="KW-1185">Reference proteome</keyword>
<protein>
    <submittedName>
        <fullName evidence="2 3">Uncharacterized protein</fullName>
    </submittedName>
</protein>
<accession>L1IQQ3</accession>
<reference evidence="4" key="2">
    <citation type="submission" date="2012-11" db="EMBL/GenBank/DDBJ databases">
        <authorList>
            <person name="Kuo A."/>
            <person name="Curtis B.A."/>
            <person name="Tanifuji G."/>
            <person name="Burki F."/>
            <person name="Gruber A."/>
            <person name="Irimia M."/>
            <person name="Maruyama S."/>
            <person name="Arias M.C."/>
            <person name="Ball S.G."/>
            <person name="Gile G.H."/>
            <person name="Hirakawa Y."/>
            <person name="Hopkins J.F."/>
            <person name="Rensing S.A."/>
            <person name="Schmutz J."/>
            <person name="Symeonidi A."/>
            <person name="Elias M."/>
            <person name="Eveleigh R.J."/>
            <person name="Herman E.K."/>
            <person name="Klute M.J."/>
            <person name="Nakayama T."/>
            <person name="Obornik M."/>
            <person name="Reyes-Prieto A."/>
            <person name="Armbrust E.V."/>
            <person name="Aves S.J."/>
            <person name="Beiko R.G."/>
            <person name="Coutinho P."/>
            <person name="Dacks J.B."/>
            <person name="Durnford D.G."/>
            <person name="Fast N.M."/>
            <person name="Green B.R."/>
            <person name="Grisdale C."/>
            <person name="Hempe F."/>
            <person name="Henrissat B."/>
            <person name="Hoppner M.P."/>
            <person name="Ishida K.-I."/>
            <person name="Kim E."/>
            <person name="Koreny L."/>
            <person name="Kroth P.G."/>
            <person name="Liu Y."/>
            <person name="Malik S.-B."/>
            <person name="Maier U.G."/>
            <person name="McRose D."/>
            <person name="Mock T."/>
            <person name="Neilson J.A."/>
            <person name="Onodera N.T."/>
            <person name="Poole A.M."/>
            <person name="Pritham E.J."/>
            <person name="Richards T.A."/>
            <person name="Rocap G."/>
            <person name="Roy S.W."/>
            <person name="Sarai C."/>
            <person name="Schaack S."/>
            <person name="Shirato S."/>
            <person name="Slamovits C.H."/>
            <person name="Spencer D.F."/>
            <person name="Suzuki S."/>
            <person name="Worden A.Z."/>
            <person name="Zauner S."/>
            <person name="Barry K."/>
            <person name="Bell C."/>
            <person name="Bharti A.K."/>
            <person name="Crow J.A."/>
            <person name="Grimwood J."/>
            <person name="Kramer R."/>
            <person name="Lindquist E."/>
            <person name="Lucas S."/>
            <person name="Salamov A."/>
            <person name="McFadden G.I."/>
            <person name="Lane C.E."/>
            <person name="Keeling P.J."/>
            <person name="Gray M.W."/>
            <person name="Grigoriev I.V."/>
            <person name="Archibald J.M."/>
        </authorList>
    </citation>
    <scope>NUCLEOTIDE SEQUENCE</scope>
    <source>
        <strain evidence="4">CCMP2712</strain>
    </source>
</reference>
<gene>
    <name evidence="2" type="ORF">GUITHDRAFT_154776</name>
</gene>
<dbReference type="GeneID" id="17294898"/>
<dbReference type="KEGG" id="gtt:GUITHDRAFT_154776"/>
<evidence type="ECO:0000313" key="3">
    <source>
        <dbReference type="EnsemblProtists" id="EKX38150"/>
    </source>
</evidence>
<dbReference type="OrthoDB" id="10611255at2759"/>
<keyword evidence="1" id="KW-0472">Membrane</keyword>
<keyword evidence="1" id="KW-0812">Transmembrane</keyword>
<evidence type="ECO:0000313" key="4">
    <source>
        <dbReference type="Proteomes" id="UP000011087"/>
    </source>
</evidence>
<dbReference type="EMBL" id="JH993051">
    <property type="protein sequence ID" value="EKX38150.1"/>
    <property type="molecule type" value="Genomic_DNA"/>
</dbReference>
<dbReference type="AlphaFoldDB" id="L1IQQ3"/>
<keyword evidence="1" id="KW-1133">Transmembrane helix</keyword>
<dbReference type="HOGENOM" id="CLU_1187708_0_0_1"/>